<sequence>MLTSMPKQQVEKHITDDIPLAAQERLRRQAATTGHNFKEVFLKFADAHRGMNHSNQMTTGDICRLDVCIKEFMRSYREMFPSQNVTPKLHLLECHVVPQISRFRVGLGMLNEQGGELLHTELNRTGRIVHGIRDDLQKLLSIMKRHHTSTTPEIRASVLKTCKRKSKKGEE</sequence>
<name>A0A914AH50_PATMI</name>
<proteinExistence type="predicted"/>
<reference evidence="1" key="1">
    <citation type="submission" date="2022-11" db="UniProtKB">
        <authorList>
            <consortium name="EnsemblMetazoa"/>
        </authorList>
    </citation>
    <scope>IDENTIFICATION</scope>
</reference>
<evidence type="ECO:0000313" key="1">
    <source>
        <dbReference type="EnsemblMetazoa" id="XP_038063047.1"/>
    </source>
</evidence>
<dbReference type="AlphaFoldDB" id="A0A914AH50"/>
<protein>
    <submittedName>
        <fullName evidence="1">Uncharacterized protein</fullName>
    </submittedName>
</protein>
<dbReference type="OMA" id="KCHELYD"/>
<dbReference type="Proteomes" id="UP000887568">
    <property type="component" value="Unplaced"/>
</dbReference>
<dbReference type="GeneID" id="119733744"/>
<accession>A0A914AH50</accession>
<dbReference type="OrthoDB" id="10032694at2759"/>
<evidence type="ECO:0000313" key="2">
    <source>
        <dbReference type="Proteomes" id="UP000887568"/>
    </source>
</evidence>
<keyword evidence="2" id="KW-1185">Reference proteome</keyword>
<dbReference type="RefSeq" id="XP_038063047.1">
    <property type="nucleotide sequence ID" value="XM_038207119.1"/>
</dbReference>
<dbReference type="PANTHER" id="PTHR31424">
    <property type="entry name" value="PROTEIN CBG23806"/>
    <property type="match status" value="1"/>
</dbReference>
<organism evidence="1 2">
    <name type="scientific">Patiria miniata</name>
    <name type="common">Bat star</name>
    <name type="synonym">Asterina miniata</name>
    <dbReference type="NCBI Taxonomy" id="46514"/>
    <lineage>
        <taxon>Eukaryota</taxon>
        <taxon>Metazoa</taxon>
        <taxon>Echinodermata</taxon>
        <taxon>Eleutherozoa</taxon>
        <taxon>Asterozoa</taxon>
        <taxon>Asteroidea</taxon>
        <taxon>Valvatacea</taxon>
        <taxon>Valvatida</taxon>
        <taxon>Asterinidae</taxon>
        <taxon>Patiria</taxon>
    </lineage>
</organism>
<dbReference type="EnsemblMetazoa" id="XM_038207119.1">
    <property type="protein sequence ID" value="XP_038063047.1"/>
    <property type="gene ID" value="LOC119733744"/>
</dbReference>